<dbReference type="PROSITE" id="PS51257">
    <property type="entry name" value="PROKAR_LIPOPROTEIN"/>
    <property type="match status" value="1"/>
</dbReference>
<dbReference type="CDD" id="cd13585">
    <property type="entry name" value="PBP2_TMBP_like"/>
    <property type="match status" value="1"/>
</dbReference>
<dbReference type="InterPro" id="IPR006059">
    <property type="entry name" value="SBP"/>
</dbReference>
<name>K6DL90_9BACI</name>
<evidence type="ECO:0000256" key="1">
    <source>
        <dbReference type="SAM" id="SignalP"/>
    </source>
</evidence>
<comment type="caution">
    <text evidence="2">The sequence shown here is derived from an EMBL/GenBank/DDBJ whole genome shotgun (WGS) entry which is preliminary data.</text>
</comment>
<accession>K6DL90</accession>
<dbReference type="PANTHER" id="PTHR43649:SF12">
    <property type="entry name" value="DIACETYLCHITOBIOSE BINDING PROTEIN DASA"/>
    <property type="match status" value="1"/>
</dbReference>
<dbReference type="RefSeq" id="WP_007085328.1">
    <property type="nucleotide sequence ID" value="NZ_AJLS01000060.1"/>
</dbReference>
<gene>
    <name evidence="2" type="ORF">BABA_11561</name>
</gene>
<evidence type="ECO:0000313" key="2">
    <source>
        <dbReference type="EMBL" id="EKN69064.1"/>
    </source>
</evidence>
<keyword evidence="1" id="KW-0732">Signal</keyword>
<reference evidence="2 3" key="1">
    <citation type="journal article" date="2012" name="Front. Microbiol.">
        <title>Redundancy and modularity in membrane-associated dissimilatory nitrate reduction in Bacillus.</title>
        <authorList>
            <person name="Heylen K."/>
            <person name="Keltjens J."/>
        </authorList>
    </citation>
    <scope>NUCLEOTIDE SEQUENCE [LARGE SCALE GENOMIC DNA]</scope>
    <source>
        <strain evidence="3">LMG 21833T</strain>
    </source>
</reference>
<dbReference type="PANTHER" id="PTHR43649">
    <property type="entry name" value="ARABINOSE-BINDING PROTEIN-RELATED"/>
    <property type="match status" value="1"/>
</dbReference>
<sequence>MRNSFVGFKKTAGLLALAVGISSALVGCSGGSDSSSGTASKTPDKAEKKVQEIRVVAANHPWTESIKKELPAFEKETGIKVKIDSYFEDQLTQKTSVEFASNSKGIDVVMFRPLQDGKMYHKSGYFADMSGYVTKDKDYTADFIPSSLGSVKDGDKFYGLPLVTETEVLYYRKDLLEKAGIEVPKTLEELEAAAKKLNDPANGVSGFVSRGKRAAAVTQFSSYLYAFGGDFMKDGKSTITSPEAIEAFNYYGNMLNKYGPKGTLNMSWPEAMAVFTQGKAAFYTDASSLFTNATDASKSQVADKVGFAPFPAGPNGAKPYNITSWALGVGANSEKKDAAWEFIKWAESKEMVLKLQADGNPGARISVWNSPEGTAKFPKDLAEAIAANGGDKGVPYDRPAIVNVGAARDVIGDVILAGIEGKDVKAAAEKADGEFQKILDSEK</sequence>
<dbReference type="Gene3D" id="3.40.190.10">
    <property type="entry name" value="Periplasmic binding protein-like II"/>
    <property type="match status" value="2"/>
</dbReference>
<organism evidence="2 3">
    <name type="scientific">Neobacillus bataviensis LMG 21833</name>
    <dbReference type="NCBI Taxonomy" id="1117379"/>
    <lineage>
        <taxon>Bacteria</taxon>
        <taxon>Bacillati</taxon>
        <taxon>Bacillota</taxon>
        <taxon>Bacilli</taxon>
        <taxon>Bacillales</taxon>
        <taxon>Bacillaceae</taxon>
        <taxon>Neobacillus</taxon>
    </lineage>
</organism>
<dbReference type="AlphaFoldDB" id="K6DL90"/>
<dbReference type="EMBL" id="AJLS01000060">
    <property type="protein sequence ID" value="EKN69064.1"/>
    <property type="molecule type" value="Genomic_DNA"/>
</dbReference>
<feature type="chain" id="PRO_5039091070" evidence="1">
    <location>
        <begin position="25"/>
        <end position="443"/>
    </location>
</feature>
<dbReference type="PATRIC" id="fig|1117379.3.peg.2409"/>
<dbReference type="Proteomes" id="UP000006316">
    <property type="component" value="Unassembled WGS sequence"/>
</dbReference>
<dbReference type="eggNOG" id="COG1653">
    <property type="taxonomic scope" value="Bacteria"/>
</dbReference>
<feature type="signal peptide" evidence="1">
    <location>
        <begin position="1"/>
        <end position="24"/>
    </location>
</feature>
<keyword evidence="3" id="KW-1185">Reference proteome</keyword>
<dbReference type="OrthoDB" id="9798191at2"/>
<dbReference type="InterPro" id="IPR050490">
    <property type="entry name" value="Bact_solute-bd_prot1"/>
</dbReference>
<protein>
    <submittedName>
        <fullName evidence="2">Family 1 extracellular solute-binding protein</fullName>
    </submittedName>
</protein>
<evidence type="ECO:0000313" key="3">
    <source>
        <dbReference type="Proteomes" id="UP000006316"/>
    </source>
</evidence>
<dbReference type="Pfam" id="PF01547">
    <property type="entry name" value="SBP_bac_1"/>
    <property type="match status" value="1"/>
</dbReference>
<proteinExistence type="predicted"/>
<dbReference type="STRING" id="1117379.BABA_11561"/>
<dbReference type="SUPFAM" id="SSF53850">
    <property type="entry name" value="Periplasmic binding protein-like II"/>
    <property type="match status" value="1"/>
</dbReference>